<evidence type="ECO:0000256" key="4">
    <source>
        <dbReference type="ARBA" id="ARBA00022842"/>
    </source>
</evidence>
<protein>
    <recommendedName>
        <fullName evidence="9">Thiamine-phosphate synthase</fullName>
        <shortName evidence="9">TP synthase</shortName>
        <shortName evidence="9">TPS</shortName>
        <ecNumber evidence="9">2.5.1.3</ecNumber>
    </recommendedName>
    <alternativeName>
        <fullName evidence="9">Thiamine-phosphate pyrophosphorylase</fullName>
        <shortName evidence="9">TMP pyrophosphorylase</shortName>
        <shortName evidence="9">TMP-PPase</shortName>
    </alternativeName>
</protein>
<evidence type="ECO:0000256" key="8">
    <source>
        <dbReference type="ARBA" id="ARBA00047883"/>
    </source>
</evidence>
<feature type="binding site" evidence="9">
    <location>
        <position position="271"/>
    </location>
    <ligand>
        <name>4-amino-2-methyl-5-(diphosphooxymethyl)pyrimidine</name>
        <dbReference type="ChEBI" id="CHEBI:57841"/>
    </ligand>
</feature>
<feature type="binding site" evidence="9">
    <location>
        <begin position="319"/>
        <end position="320"/>
    </location>
    <ligand>
        <name>2-[(2R,5Z)-2-carboxy-4-methylthiazol-5(2H)-ylidene]ethyl phosphate</name>
        <dbReference type="ChEBI" id="CHEBI:62899"/>
    </ligand>
</feature>
<feature type="binding site" evidence="9">
    <location>
        <position position="223"/>
    </location>
    <ligand>
        <name>Mg(2+)</name>
        <dbReference type="ChEBI" id="CHEBI:18420"/>
    </ligand>
</feature>
<dbReference type="UniPathway" id="UPA00060">
    <property type="reaction ID" value="UER00141"/>
</dbReference>
<dbReference type="InterPro" id="IPR016229">
    <property type="entry name" value="TMP_synthase_cyanobac_bac"/>
</dbReference>
<comment type="catalytic activity">
    <reaction evidence="6 9 10">
        <text>4-methyl-5-(2-phosphooxyethyl)-thiazole + 4-amino-2-methyl-5-(diphosphooxymethyl)pyrimidine + H(+) = thiamine phosphate + diphosphate</text>
        <dbReference type="Rhea" id="RHEA:22328"/>
        <dbReference type="ChEBI" id="CHEBI:15378"/>
        <dbReference type="ChEBI" id="CHEBI:33019"/>
        <dbReference type="ChEBI" id="CHEBI:37575"/>
        <dbReference type="ChEBI" id="CHEBI:57841"/>
        <dbReference type="ChEBI" id="CHEBI:58296"/>
        <dbReference type="EC" id="2.5.1.3"/>
    </reaction>
</comment>
<keyword evidence="15" id="KW-1185">Reference proteome</keyword>
<keyword evidence="4 9" id="KW-0460">Magnesium</keyword>
<dbReference type="FunFam" id="3.20.20.70:FF:000096">
    <property type="entry name" value="Thiamine-phosphate synthase"/>
    <property type="match status" value="1"/>
</dbReference>
<feature type="binding site" evidence="9">
    <location>
        <begin position="268"/>
        <end position="270"/>
    </location>
    <ligand>
        <name>2-[(2R,5Z)-2-carboxy-4-methylthiazol-5(2H)-ylidene]ethyl phosphate</name>
        <dbReference type="ChEBI" id="CHEBI:62899"/>
    </ligand>
</feature>
<dbReference type="PIRSF" id="PIRSF000512">
    <property type="entry name" value="TMP_PPase_Cyanobac_prd"/>
    <property type="match status" value="1"/>
</dbReference>
<feature type="binding site" evidence="9">
    <location>
        <position position="298"/>
    </location>
    <ligand>
        <name>2-[(2R,5Z)-2-carboxy-4-methylthiazol-5(2H)-ylidene]ethyl phosphate</name>
        <dbReference type="ChEBI" id="CHEBI:62899"/>
    </ligand>
</feature>
<dbReference type="NCBIfam" id="TIGR00693">
    <property type="entry name" value="thiE"/>
    <property type="match status" value="1"/>
</dbReference>
<dbReference type="SUPFAM" id="SSF51391">
    <property type="entry name" value="Thiamin phosphate synthase"/>
    <property type="match status" value="1"/>
</dbReference>
<dbReference type="EC" id="2.5.1.3" evidence="9"/>
<feature type="binding site" evidence="9">
    <location>
        <position position="242"/>
    </location>
    <ligand>
        <name>4-amino-2-methyl-5-(diphosphooxymethyl)pyrimidine</name>
        <dbReference type="ChEBI" id="CHEBI:57841"/>
    </ligand>
</feature>
<evidence type="ECO:0000259" key="13">
    <source>
        <dbReference type="Pfam" id="PF17792"/>
    </source>
</evidence>
<dbReference type="HAMAP" id="MF_00097">
    <property type="entry name" value="TMP_synthase"/>
    <property type="match status" value="1"/>
</dbReference>
<evidence type="ECO:0000256" key="2">
    <source>
        <dbReference type="ARBA" id="ARBA00022679"/>
    </source>
</evidence>
<dbReference type="Pfam" id="PF17792">
    <property type="entry name" value="ThiD2"/>
    <property type="match status" value="1"/>
</dbReference>
<comment type="catalytic activity">
    <reaction evidence="8 9 10">
        <text>2-[(2R,5Z)-2-carboxy-4-methylthiazol-5(2H)-ylidene]ethyl phosphate + 4-amino-2-methyl-5-(diphosphooxymethyl)pyrimidine + 2 H(+) = thiamine phosphate + CO2 + diphosphate</text>
        <dbReference type="Rhea" id="RHEA:47844"/>
        <dbReference type="ChEBI" id="CHEBI:15378"/>
        <dbReference type="ChEBI" id="CHEBI:16526"/>
        <dbReference type="ChEBI" id="CHEBI:33019"/>
        <dbReference type="ChEBI" id="CHEBI:37575"/>
        <dbReference type="ChEBI" id="CHEBI:57841"/>
        <dbReference type="ChEBI" id="CHEBI:62899"/>
        <dbReference type="EC" id="2.5.1.3"/>
    </reaction>
</comment>
<dbReference type="InterPro" id="IPR022998">
    <property type="entry name" value="ThiamineP_synth_TenI"/>
</dbReference>
<feature type="binding site" evidence="9">
    <location>
        <position position="204"/>
    </location>
    <ligand>
        <name>Mg(2+)</name>
        <dbReference type="ChEBI" id="CHEBI:18420"/>
    </ligand>
</feature>
<dbReference type="AlphaFoldDB" id="A0A3D8P556"/>
<feature type="binding site" evidence="9">
    <location>
        <position position="203"/>
    </location>
    <ligand>
        <name>4-amino-2-methyl-5-(diphosphooxymethyl)pyrimidine</name>
        <dbReference type="ChEBI" id="CHEBI:57841"/>
    </ligand>
</feature>
<dbReference type="Pfam" id="PF02581">
    <property type="entry name" value="TMP-TENI"/>
    <property type="match status" value="1"/>
</dbReference>
<dbReference type="EMBL" id="QSLN01000002">
    <property type="protein sequence ID" value="RDV84344.1"/>
    <property type="molecule type" value="Genomic_DNA"/>
</dbReference>
<accession>A0A3D8P556</accession>
<evidence type="ECO:0000256" key="1">
    <source>
        <dbReference type="ARBA" id="ARBA00005165"/>
    </source>
</evidence>
<gene>
    <name evidence="9 14" type="primary">thiE</name>
    <name evidence="14" type="ORF">DXX99_03305</name>
</gene>
<dbReference type="GO" id="GO:0005737">
    <property type="term" value="C:cytoplasm"/>
    <property type="evidence" value="ECO:0007669"/>
    <property type="project" value="TreeGrafter"/>
</dbReference>
<evidence type="ECO:0000256" key="11">
    <source>
        <dbReference type="RuleBase" id="RU004253"/>
    </source>
</evidence>
<dbReference type="PANTHER" id="PTHR20857">
    <property type="entry name" value="THIAMINE-PHOSPHATE PYROPHOSPHORYLASE"/>
    <property type="match status" value="1"/>
</dbReference>
<sequence>MWRMVDANLNRLCEGLRVLEDLARFVFQERALAEEARAFRHQVARSREPRQAECLAFRDVAGDWGKDYHSLPYSSLKELTLANSRRVQEAARVLEELARLGLPKGEELFRKVRFWAYAAEKKLYSLAAGEERRRRCRRWRLYVIVGSEHTGGREVPAVVQAAIAGGAEVIQLREKSLSTRALYHLARQLREITGEAGVDFIINDRVDVALAVGADGVHLGSEDLPLPEARRILGDKLLLGATAHSLEEALKAQAVGADYLGVGPVFPTATKPDIPPGGLKLLREVVSRVSLPVVAIGGITAENVREVLAQPGVKCVAVVSAVAAAPDVKEAAARLKRAMEGMDFDAAGSSP</sequence>
<reference evidence="14 15" key="1">
    <citation type="submission" date="2018-08" db="EMBL/GenBank/DDBJ databases">
        <title>Form III RuBisCO-mediated autotrophy in Thermodesulfobium bacteria.</title>
        <authorList>
            <person name="Toshchakov S.V."/>
            <person name="Kublanov I.V."/>
            <person name="Frolov E."/>
            <person name="Bonch-Osmolovskaya E.A."/>
            <person name="Tourova T.P."/>
            <person name="Chernych N.A."/>
            <person name="Lebedinsky A.V."/>
        </authorList>
    </citation>
    <scope>NUCLEOTIDE SEQUENCE [LARGE SCALE GENOMIC DNA]</scope>
    <source>
        <strain evidence="14 15">SR</strain>
    </source>
</reference>
<dbReference type="Proteomes" id="UP000256329">
    <property type="component" value="Unassembled WGS sequence"/>
</dbReference>
<feature type="domain" description="Thiamine phosphate synthase/TenI" evidence="12">
    <location>
        <begin position="141"/>
        <end position="322"/>
    </location>
</feature>
<evidence type="ECO:0000256" key="7">
    <source>
        <dbReference type="ARBA" id="ARBA00047851"/>
    </source>
</evidence>
<dbReference type="InterPro" id="IPR034291">
    <property type="entry name" value="TMP_synthase"/>
</dbReference>
<comment type="cofactor">
    <cofactor evidence="9">
        <name>Mg(2+)</name>
        <dbReference type="ChEBI" id="CHEBI:18420"/>
    </cofactor>
    <text evidence="9">Binds 1 Mg(2+) ion per subunit.</text>
</comment>
<evidence type="ECO:0000256" key="9">
    <source>
        <dbReference type="HAMAP-Rule" id="MF_00097"/>
    </source>
</evidence>
<dbReference type="OrthoDB" id="9812206at2"/>
<proteinExistence type="inferred from homology"/>
<comment type="caution">
    <text evidence="14">The sequence shown here is derived from an EMBL/GenBank/DDBJ whole genome shotgun (WGS) entry which is preliminary data.</text>
</comment>
<evidence type="ECO:0000259" key="12">
    <source>
        <dbReference type="Pfam" id="PF02581"/>
    </source>
</evidence>
<dbReference type="CDD" id="cd00564">
    <property type="entry name" value="TMP_TenI"/>
    <property type="match status" value="1"/>
</dbReference>
<dbReference type="InterPro" id="IPR013785">
    <property type="entry name" value="Aldolase_TIM"/>
</dbReference>
<evidence type="ECO:0000256" key="3">
    <source>
        <dbReference type="ARBA" id="ARBA00022723"/>
    </source>
</evidence>
<comment type="function">
    <text evidence="9">Condenses 4-methyl-5-(beta-hydroxyethyl)thiazole monophosphate (THZ-P) and 2-methyl-4-amino-5-hydroxymethyl pyrimidine pyrophosphate (HMP-PP) to form thiamine monophosphate (TMP).</text>
</comment>
<evidence type="ECO:0000313" key="15">
    <source>
        <dbReference type="Proteomes" id="UP000256329"/>
    </source>
</evidence>
<dbReference type="GO" id="GO:0004789">
    <property type="term" value="F:thiamine-phosphate diphosphorylase activity"/>
    <property type="evidence" value="ECO:0007669"/>
    <property type="project" value="UniProtKB-UniRule"/>
</dbReference>
<keyword evidence="5 9" id="KW-0784">Thiamine biosynthesis</keyword>
<keyword evidence="2 9" id="KW-0808">Transferase</keyword>
<evidence type="ECO:0000256" key="6">
    <source>
        <dbReference type="ARBA" id="ARBA00047334"/>
    </source>
</evidence>
<feature type="domain" description="ThiD2" evidence="13">
    <location>
        <begin position="3"/>
        <end position="122"/>
    </location>
</feature>
<dbReference type="RefSeq" id="WP_115792084.1">
    <property type="nucleotide sequence ID" value="NZ_QSLN01000002.1"/>
</dbReference>
<dbReference type="GO" id="GO:0009229">
    <property type="term" value="P:thiamine diphosphate biosynthetic process"/>
    <property type="evidence" value="ECO:0007669"/>
    <property type="project" value="UniProtKB-UniRule"/>
</dbReference>
<comment type="catalytic activity">
    <reaction evidence="7 9 10">
        <text>2-(2-carboxy-4-methylthiazol-5-yl)ethyl phosphate + 4-amino-2-methyl-5-(diphosphooxymethyl)pyrimidine + 2 H(+) = thiamine phosphate + CO2 + diphosphate</text>
        <dbReference type="Rhea" id="RHEA:47848"/>
        <dbReference type="ChEBI" id="CHEBI:15378"/>
        <dbReference type="ChEBI" id="CHEBI:16526"/>
        <dbReference type="ChEBI" id="CHEBI:33019"/>
        <dbReference type="ChEBI" id="CHEBI:37575"/>
        <dbReference type="ChEBI" id="CHEBI:57841"/>
        <dbReference type="ChEBI" id="CHEBI:62890"/>
        <dbReference type="EC" id="2.5.1.3"/>
    </reaction>
</comment>
<dbReference type="Gene3D" id="3.20.20.70">
    <property type="entry name" value="Aldolase class I"/>
    <property type="match status" value="1"/>
</dbReference>
<dbReference type="GO" id="GO:0000287">
    <property type="term" value="F:magnesium ion binding"/>
    <property type="evidence" value="ECO:0007669"/>
    <property type="project" value="UniProtKB-UniRule"/>
</dbReference>
<dbReference type="PANTHER" id="PTHR20857:SF15">
    <property type="entry name" value="THIAMINE-PHOSPHATE SYNTHASE"/>
    <property type="match status" value="1"/>
</dbReference>
<organism evidence="14 15">
    <name type="scientific">Ammonifex thiophilus</name>
    <dbReference type="NCBI Taxonomy" id="444093"/>
    <lineage>
        <taxon>Bacteria</taxon>
        <taxon>Bacillati</taxon>
        <taxon>Bacillota</taxon>
        <taxon>Clostridia</taxon>
        <taxon>Thermoanaerobacterales</taxon>
        <taxon>Thermoanaerobacteraceae</taxon>
        <taxon>Ammonifex</taxon>
    </lineage>
</organism>
<name>A0A3D8P556_9THEO</name>
<comment type="pathway">
    <text evidence="1 9 11">Cofactor biosynthesis; thiamine diphosphate biosynthesis; thiamine phosphate from 4-amino-2-methyl-5-diphosphomethylpyrimidine and 4-methyl-5-(2-phosphoethyl)-thiazole: step 1/1.</text>
</comment>
<dbReference type="GO" id="GO:0009228">
    <property type="term" value="P:thiamine biosynthetic process"/>
    <property type="evidence" value="ECO:0007669"/>
    <property type="project" value="UniProtKB-KW"/>
</dbReference>
<evidence type="ECO:0000256" key="10">
    <source>
        <dbReference type="RuleBase" id="RU003826"/>
    </source>
</evidence>
<keyword evidence="3 9" id="KW-0479">Metal-binding</keyword>
<dbReference type="InterPro" id="IPR041397">
    <property type="entry name" value="ThiD2"/>
</dbReference>
<evidence type="ECO:0000313" key="14">
    <source>
        <dbReference type="EMBL" id="RDV84344.1"/>
    </source>
</evidence>
<feature type="binding site" evidence="9">
    <location>
        <begin position="171"/>
        <end position="175"/>
    </location>
    <ligand>
        <name>4-amino-2-methyl-5-(diphosphooxymethyl)pyrimidine</name>
        <dbReference type="ChEBI" id="CHEBI:57841"/>
    </ligand>
</feature>
<comment type="similarity">
    <text evidence="9 10">Belongs to the thiamine-phosphate synthase family.</text>
</comment>
<evidence type="ECO:0000256" key="5">
    <source>
        <dbReference type="ARBA" id="ARBA00022977"/>
    </source>
</evidence>
<dbReference type="InterPro" id="IPR036206">
    <property type="entry name" value="ThiamineP_synth_sf"/>
</dbReference>